<evidence type="ECO:0000313" key="2">
    <source>
        <dbReference type="Proteomes" id="UP000215914"/>
    </source>
</evidence>
<sequence>MLPVVERRRLMTITVAAFEEVRGGDPMGVYEGVCWRLLVVYGYLSNTRGTDATT</sequence>
<keyword evidence="2" id="KW-1185">Reference proteome</keyword>
<protein>
    <submittedName>
        <fullName evidence="1">Uncharacterized protein</fullName>
    </submittedName>
</protein>
<gene>
    <name evidence="1" type="ORF">HannXRQ_Chr09g0249251</name>
</gene>
<name>A0A251TTF7_HELAN</name>
<reference evidence="2" key="1">
    <citation type="journal article" date="2017" name="Nature">
        <title>The sunflower genome provides insights into oil metabolism, flowering and Asterid evolution.</title>
        <authorList>
            <person name="Badouin H."/>
            <person name="Gouzy J."/>
            <person name="Grassa C.J."/>
            <person name="Murat F."/>
            <person name="Staton S.E."/>
            <person name="Cottret L."/>
            <person name="Lelandais-Briere C."/>
            <person name="Owens G.L."/>
            <person name="Carrere S."/>
            <person name="Mayjonade B."/>
            <person name="Legrand L."/>
            <person name="Gill N."/>
            <person name="Kane N.C."/>
            <person name="Bowers J.E."/>
            <person name="Hubner S."/>
            <person name="Bellec A."/>
            <person name="Berard A."/>
            <person name="Berges H."/>
            <person name="Blanchet N."/>
            <person name="Boniface M.C."/>
            <person name="Brunel D."/>
            <person name="Catrice O."/>
            <person name="Chaidir N."/>
            <person name="Claudel C."/>
            <person name="Donnadieu C."/>
            <person name="Faraut T."/>
            <person name="Fievet G."/>
            <person name="Helmstetter N."/>
            <person name="King M."/>
            <person name="Knapp S.J."/>
            <person name="Lai Z."/>
            <person name="Le Paslier M.C."/>
            <person name="Lippi Y."/>
            <person name="Lorenzon L."/>
            <person name="Mandel J.R."/>
            <person name="Marage G."/>
            <person name="Marchand G."/>
            <person name="Marquand E."/>
            <person name="Bret-Mestries E."/>
            <person name="Morien E."/>
            <person name="Nambeesan S."/>
            <person name="Nguyen T."/>
            <person name="Pegot-Espagnet P."/>
            <person name="Pouilly N."/>
            <person name="Raftis F."/>
            <person name="Sallet E."/>
            <person name="Schiex T."/>
            <person name="Thomas J."/>
            <person name="Vandecasteele C."/>
            <person name="Vares D."/>
            <person name="Vear F."/>
            <person name="Vautrin S."/>
            <person name="Crespi M."/>
            <person name="Mangin B."/>
            <person name="Burke J.M."/>
            <person name="Salse J."/>
            <person name="Munos S."/>
            <person name="Vincourt P."/>
            <person name="Rieseberg L.H."/>
            <person name="Langlade N.B."/>
        </authorList>
    </citation>
    <scope>NUCLEOTIDE SEQUENCE [LARGE SCALE GENOMIC DNA]</scope>
    <source>
        <strain evidence="2">cv. SF193</strain>
    </source>
</reference>
<evidence type="ECO:0000313" key="1">
    <source>
        <dbReference type="EMBL" id="OTG14427.1"/>
    </source>
</evidence>
<proteinExistence type="predicted"/>
<dbReference type="EMBL" id="CM007898">
    <property type="protein sequence ID" value="OTG14427.1"/>
    <property type="molecule type" value="Genomic_DNA"/>
</dbReference>
<dbReference type="Proteomes" id="UP000215914">
    <property type="component" value="Chromosome 9"/>
</dbReference>
<dbReference type="InParanoid" id="A0A251TTF7"/>
<dbReference type="AlphaFoldDB" id="A0A251TTF7"/>
<organism evidence="1 2">
    <name type="scientific">Helianthus annuus</name>
    <name type="common">Common sunflower</name>
    <dbReference type="NCBI Taxonomy" id="4232"/>
    <lineage>
        <taxon>Eukaryota</taxon>
        <taxon>Viridiplantae</taxon>
        <taxon>Streptophyta</taxon>
        <taxon>Embryophyta</taxon>
        <taxon>Tracheophyta</taxon>
        <taxon>Spermatophyta</taxon>
        <taxon>Magnoliopsida</taxon>
        <taxon>eudicotyledons</taxon>
        <taxon>Gunneridae</taxon>
        <taxon>Pentapetalae</taxon>
        <taxon>asterids</taxon>
        <taxon>campanulids</taxon>
        <taxon>Asterales</taxon>
        <taxon>Asteraceae</taxon>
        <taxon>Asteroideae</taxon>
        <taxon>Heliantheae alliance</taxon>
        <taxon>Heliantheae</taxon>
        <taxon>Helianthus</taxon>
    </lineage>
</organism>
<accession>A0A251TTF7</accession>